<evidence type="ECO:0000256" key="2">
    <source>
        <dbReference type="ARBA" id="ARBA00022485"/>
    </source>
</evidence>
<gene>
    <name evidence="7" type="ORF">ACFQJ4_01580</name>
</gene>
<dbReference type="SUPFAM" id="SSF142019">
    <property type="entry name" value="Nqo1 FMN-binding domain-like"/>
    <property type="match status" value="1"/>
</dbReference>
<dbReference type="GeneID" id="79265661"/>
<dbReference type="SUPFAM" id="SSF140490">
    <property type="entry name" value="Nqo1C-terminal domain-like"/>
    <property type="match status" value="1"/>
</dbReference>
<comment type="similarity">
    <text evidence="1">Belongs to the complex I 51 kDa subunit family.</text>
</comment>
<evidence type="ECO:0000256" key="1">
    <source>
        <dbReference type="ARBA" id="ARBA00007523"/>
    </source>
</evidence>
<keyword evidence="5" id="KW-0411">Iron-sulfur</keyword>
<dbReference type="Gene3D" id="1.20.1440.230">
    <property type="entry name" value="NADH-ubiquinone oxidoreductase 51kDa subunit, iron-sulphur binding domain"/>
    <property type="match status" value="1"/>
</dbReference>
<sequence length="486" mass="49934">MSSEDTLRVTVGGATGGAAVASAARAAGATVREVGPAGAAALEPLAFATVGGRTAVHARVAPADAEPLAAAVAEGRLPTDGALEVADGGHEARPAFSHPTLSTGERRVLARAGWADPADAAPLTDGVHTDSDAVEAAVREAGLRPRGRGDGATVDADAVHETWDLAREASGDPVVVVNAAESDSRITGDRLLLEADPATVIDGALAVARIVGATETVVLLPADADLAAARIEAVAGDRVEVVAAPDDFRVAEPTMALESMEGADRIEARRRPPGPAEYGLFGRPTAIHTPRTLAQVVALVREGTVGARADPGTRLVTVSMDHERATVEIPTDAPLREATGALGTPEFRFATVGGRFGGLTRSLDTPANADAMAAARLGTEGAIALHGEDDCAVALAGRRAKLAREENCGRCVPCREGSKQLHGMLRDLYDGRFDEGRLTELGRTVRDTSLCSFGVAAARPVLTAVEEFGPEFRAHAEGRCPAGECP</sequence>
<comment type="caution">
    <text evidence="7">The sequence shown here is derived from an EMBL/GenBank/DDBJ whole genome shotgun (WGS) entry which is preliminary data.</text>
</comment>
<dbReference type="EMBL" id="JBHTAP010000001">
    <property type="protein sequence ID" value="MFC7233999.1"/>
    <property type="molecule type" value="Genomic_DNA"/>
</dbReference>
<protein>
    <submittedName>
        <fullName evidence="7">NADH-ubiquinone oxidoreductase-F iron-sulfur binding region domain-containing protein</fullName>
    </submittedName>
</protein>
<evidence type="ECO:0000256" key="4">
    <source>
        <dbReference type="ARBA" id="ARBA00023004"/>
    </source>
</evidence>
<dbReference type="InterPro" id="IPR019575">
    <property type="entry name" value="Nuop51_4Fe4S-bd"/>
</dbReference>
<evidence type="ECO:0000313" key="7">
    <source>
        <dbReference type="EMBL" id="MFC7233999.1"/>
    </source>
</evidence>
<keyword evidence="2" id="KW-0004">4Fe-4S</keyword>
<dbReference type="InterPro" id="IPR037225">
    <property type="entry name" value="Nuo51_FMN-bd_sf"/>
</dbReference>
<accession>A0ABD5ZKF5</accession>
<dbReference type="Pfam" id="PF10589">
    <property type="entry name" value="NADH_4Fe-4S"/>
    <property type="match status" value="1"/>
</dbReference>
<keyword evidence="8" id="KW-1185">Reference proteome</keyword>
<dbReference type="PANTHER" id="PTHR43578">
    <property type="entry name" value="NADH-QUINONE OXIDOREDUCTASE SUBUNIT F"/>
    <property type="match status" value="1"/>
</dbReference>
<dbReference type="GO" id="GO:0046872">
    <property type="term" value="F:metal ion binding"/>
    <property type="evidence" value="ECO:0007669"/>
    <property type="project" value="UniProtKB-KW"/>
</dbReference>
<dbReference type="AlphaFoldDB" id="A0ABD5ZKF5"/>
<dbReference type="InterPro" id="IPR011538">
    <property type="entry name" value="Nuo51_FMN-bd"/>
</dbReference>
<evidence type="ECO:0000313" key="8">
    <source>
        <dbReference type="Proteomes" id="UP001596398"/>
    </source>
</evidence>
<dbReference type="InterPro" id="IPR037207">
    <property type="entry name" value="Nuop51_4Fe4S-bd_sf"/>
</dbReference>
<keyword evidence="4" id="KW-0408">Iron</keyword>
<dbReference type="GO" id="GO:0051539">
    <property type="term" value="F:4 iron, 4 sulfur cluster binding"/>
    <property type="evidence" value="ECO:0007669"/>
    <property type="project" value="UniProtKB-KW"/>
</dbReference>
<feature type="domain" description="NADH-ubiquinone oxidoreductase 51kDa subunit iron-sulphur binding" evidence="6">
    <location>
        <begin position="393"/>
        <end position="438"/>
    </location>
</feature>
<organism evidence="7 8">
    <name type="scientific">Halosegnis marinus</name>
    <dbReference type="NCBI Taxonomy" id="3034023"/>
    <lineage>
        <taxon>Archaea</taxon>
        <taxon>Methanobacteriati</taxon>
        <taxon>Methanobacteriota</taxon>
        <taxon>Stenosarchaea group</taxon>
        <taxon>Halobacteria</taxon>
        <taxon>Halobacteriales</taxon>
        <taxon>Natronomonadaceae</taxon>
        <taxon>Halosegnis</taxon>
    </lineage>
</organism>
<dbReference type="RefSeq" id="WP_276234996.1">
    <property type="nucleotide sequence ID" value="NZ_CP119802.1"/>
</dbReference>
<dbReference type="Gene3D" id="3.40.50.11540">
    <property type="entry name" value="NADH-ubiquinone oxidoreductase 51kDa subunit"/>
    <property type="match status" value="1"/>
</dbReference>
<reference evidence="7 8" key="1">
    <citation type="journal article" date="2019" name="Int. J. Syst. Evol. Microbiol.">
        <title>The Global Catalogue of Microorganisms (GCM) 10K type strain sequencing project: providing services to taxonomists for standard genome sequencing and annotation.</title>
        <authorList>
            <consortium name="The Broad Institute Genomics Platform"/>
            <consortium name="The Broad Institute Genome Sequencing Center for Infectious Disease"/>
            <person name="Wu L."/>
            <person name="Ma J."/>
        </authorList>
    </citation>
    <scope>NUCLEOTIDE SEQUENCE [LARGE SCALE GENOMIC DNA]</scope>
    <source>
        <strain evidence="7 8">DT85</strain>
    </source>
</reference>
<keyword evidence="3" id="KW-0479">Metal-binding</keyword>
<dbReference type="SMART" id="SM00928">
    <property type="entry name" value="NADH_4Fe-4S"/>
    <property type="match status" value="1"/>
</dbReference>
<proteinExistence type="inferred from homology"/>
<evidence type="ECO:0000259" key="6">
    <source>
        <dbReference type="SMART" id="SM00928"/>
    </source>
</evidence>
<evidence type="ECO:0000256" key="3">
    <source>
        <dbReference type="ARBA" id="ARBA00022723"/>
    </source>
</evidence>
<evidence type="ECO:0000256" key="5">
    <source>
        <dbReference type="ARBA" id="ARBA00023014"/>
    </source>
</evidence>
<dbReference type="PANTHER" id="PTHR43578:SF3">
    <property type="entry name" value="NADH-QUINONE OXIDOREDUCTASE SUBUNIT F"/>
    <property type="match status" value="1"/>
</dbReference>
<dbReference type="Pfam" id="PF01512">
    <property type="entry name" value="Complex1_51K"/>
    <property type="match status" value="1"/>
</dbReference>
<name>A0ABD5ZKF5_9EURY</name>
<dbReference type="Proteomes" id="UP001596398">
    <property type="component" value="Unassembled WGS sequence"/>
</dbReference>